<dbReference type="Ensembl" id="ENSMMUT00000093280.1">
    <property type="protein sequence ID" value="ENSMMUP00000068083.1"/>
    <property type="gene ID" value="ENSMMUG00000057453.1"/>
</dbReference>
<dbReference type="VEuPathDB" id="HostDB:ENSMMUG00000057453"/>
<reference evidence="1" key="2">
    <citation type="submission" date="2019-01" db="EMBL/GenBank/DDBJ databases">
        <authorList>
            <person name="Graves T."/>
            <person name="Eichler E.E."/>
            <person name="Wilson R.K."/>
        </authorList>
    </citation>
    <scope>NUCLEOTIDE SEQUENCE [LARGE SCALE GENOMIC DNA]</scope>
    <source>
        <strain evidence="1">17573</strain>
    </source>
</reference>
<dbReference type="Bgee" id="ENSMMUG00000057453">
    <property type="expression patterns" value="Expressed in spleen and 19 other cell types or tissues"/>
</dbReference>
<name>A0A5F7ZTW6_MACMU</name>
<reference evidence="1" key="3">
    <citation type="submission" date="2025-08" db="UniProtKB">
        <authorList>
            <consortium name="Ensembl"/>
        </authorList>
    </citation>
    <scope>IDENTIFICATION</scope>
    <source>
        <strain evidence="1">17573</strain>
    </source>
</reference>
<sequence>MSFKTNCPTHEAFCFLRSYFCYSCNAPPYMPHPCESTGIRFGHHIHLKLASVCSLFCVEWRKICLPCCLPCS</sequence>
<accession>A0A5F7ZTW6</accession>
<proteinExistence type="predicted"/>
<dbReference type="OMA" id="HPCESTG"/>
<dbReference type="GeneTree" id="ENSGT00910000147687"/>
<protein>
    <submittedName>
        <fullName evidence="1">Uncharacterized protein</fullName>
    </submittedName>
</protein>
<keyword evidence="2" id="KW-1185">Reference proteome</keyword>
<evidence type="ECO:0000313" key="2">
    <source>
        <dbReference type="Proteomes" id="UP000006718"/>
    </source>
</evidence>
<dbReference type="InParanoid" id="A0A5F7ZTW6"/>
<reference evidence="1" key="4">
    <citation type="submission" date="2025-09" db="UniProtKB">
        <authorList>
            <consortium name="Ensembl"/>
        </authorList>
    </citation>
    <scope>IDENTIFICATION</scope>
    <source>
        <strain evidence="1">17573</strain>
    </source>
</reference>
<organism evidence="1 2">
    <name type="scientific">Macaca mulatta</name>
    <name type="common">Rhesus macaque</name>
    <dbReference type="NCBI Taxonomy" id="9544"/>
    <lineage>
        <taxon>Eukaryota</taxon>
        <taxon>Metazoa</taxon>
        <taxon>Chordata</taxon>
        <taxon>Craniata</taxon>
        <taxon>Vertebrata</taxon>
        <taxon>Euteleostomi</taxon>
        <taxon>Mammalia</taxon>
        <taxon>Eutheria</taxon>
        <taxon>Euarchontoglires</taxon>
        <taxon>Primates</taxon>
        <taxon>Haplorrhini</taxon>
        <taxon>Catarrhini</taxon>
        <taxon>Cercopithecidae</taxon>
        <taxon>Cercopithecinae</taxon>
        <taxon>Macaca</taxon>
    </lineage>
</organism>
<evidence type="ECO:0000313" key="1">
    <source>
        <dbReference type="Ensembl" id="ENSMMUP00000068083.1"/>
    </source>
</evidence>
<dbReference type="Proteomes" id="UP000006718">
    <property type="component" value="Chromosome 1"/>
</dbReference>
<dbReference type="AlphaFoldDB" id="A0A5F7ZTW6"/>
<reference evidence="2" key="1">
    <citation type="journal article" date="2007" name="Science">
        <title>Evolutionary and biomedical insights from the rhesus macaque genome.</title>
        <authorList>
            <person name="Gibbs R.A."/>
            <person name="Rogers J."/>
            <person name="Katze M.G."/>
            <person name="Bumgarner R."/>
            <person name="Weinstock G.M."/>
            <person name="Mardis E.R."/>
            <person name="Remington K.A."/>
            <person name="Strausberg R.L."/>
            <person name="Venter J.C."/>
            <person name="Wilson R.K."/>
            <person name="Batzer M.A."/>
            <person name="Bustamante C.D."/>
            <person name="Eichler E.E."/>
            <person name="Hahn M.W."/>
            <person name="Hardison R.C."/>
            <person name="Makova K.D."/>
            <person name="Miller W."/>
            <person name="Milosavljevic A."/>
            <person name="Palermo R.E."/>
            <person name="Siepel A."/>
            <person name="Sikela J.M."/>
            <person name="Attaway T."/>
            <person name="Bell S."/>
            <person name="Bernard K.E."/>
            <person name="Buhay C.J."/>
            <person name="Chandrabose M.N."/>
            <person name="Dao M."/>
            <person name="Davis C."/>
            <person name="Delehaunty K.D."/>
            <person name="Ding Y."/>
            <person name="Dinh H.H."/>
            <person name="Dugan-Rocha S."/>
            <person name="Fulton L.A."/>
            <person name="Gabisi R.A."/>
            <person name="Garner T.T."/>
            <person name="Godfrey J."/>
            <person name="Hawes A.C."/>
            <person name="Hernandez J."/>
            <person name="Hines S."/>
            <person name="Holder M."/>
            <person name="Hume J."/>
            <person name="Jhangiani S.N."/>
            <person name="Joshi V."/>
            <person name="Khan Z.M."/>
            <person name="Kirkness E.F."/>
            <person name="Cree A."/>
            <person name="Fowler R.G."/>
            <person name="Lee S."/>
            <person name="Lewis L.R."/>
            <person name="Li Z."/>
            <person name="Liu Y.-S."/>
            <person name="Moore S.M."/>
            <person name="Muzny D."/>
            <person name="Nazareth L.V."/>
            <person name="Ngo D.N."/>
            <person name="Okwuonu G.O."/>
            <person name="Pai G."/>
            <person name="Parker D."/>
            <person name="Paul H.A."/>
            <person name="Pfannkoch C."/>
            <person name="Pohl C.S."/>
            <person name="Rogers Y.-H.C."/>
            <person name="Ruiz S.J."/>
            <person name="Sabo A."/>
            <person name="Santibanez J."/>
            <person name="Schneider B.W."/>
            <person name="Smith S.M."/>
            <person name="Sodergren E."/>
            <person name="Svatek A.F."/>
            <person name="Utterback T.R."/>
            <person name="Vattathil S."/>
            <person name="Warren W."/>
            <person name="White C.S."/>
            <person name="Chinwalla A.T."/>
            <person name="Feng Y."/>
            <person name="Halpern A.L."/>
            <person name="Hillier L.W."/>
            <person name="Huang X."/>
            <person name="Minx P."/>
            <person name="Nelson J.O."/>
            <person name="Pepin K.H."/>
            <person name="Qin X."/>
            <person name="Sutton G.G."/>
            <person name="Venter E."/>
            <person name="Walenz B.P."/>
            <person name="Wallis J.W."/>
            <person name="Worley K.C."/>
            <person name="Yang S.-P."/>
            <person name="Jones S.M."/>
            <person name="Marra M.A."/>
            <person name="Rocchi M."/>
            <person name="Schein J.E."/>
            <person name="Baertsch R."/>
            <person name="Clarke L."/>
            <person name="Csuros M."/>
            <person name="Glasscock J."/>
            <person name="Harris R.A."/>
            <person name="Havlak P."/>
            <person name="Jackson A.R."/>
            <person name="Jiang H."/>
            <person name="Liu Y."/>
            <person name="Messina D.N."/>
            <person name="Shen Y."/>
            <person name="Song H.X.-Z."/>
            <person name="Wylie T."/>
            <person name="Zhang L."/>
            <person name="Birney E."/>
            <person name="Han K."/>
            <person name="Konkel M.K."/>
            <person name="Lee J."/>
            <person name="Smit A.F.A."/>
            <person name="Ullmer B."/>
            <person name="Wang H."/>
            <person name="Xing J."/>
            <person name="Burhans R."/>
            <person name="Cheng Z."/>
            <person name="Karro J.E."/>
            <person name="Ma J."/>
            <person name="Raney B."/>
            <person name="She X."/>
            <person name="Cox M.J."/>
            <person name="Demuth J.P."/>
            <person name="Dumas L.J."/>
            <person name="Han S.-G."/>
            <person name="Hopkins J."/>
            <person name="Karimpour-Fard A."/>
            <person name="Kim Y.H."/>
            <person name="Pollack J.R."/>
            <person name="Vinar T."/>
            <person name="Addo-Quaye C."/>
            <person name="Degenhardt J."/>
            <person name="Denby A."/>
            <person name="Hubisz M.J."/>
            <person name="Indap A."/>
            <person name="Kosiol C."/>
            <person name="Lahn B.T."/>
            <person name="Lawson H.A."/>
            <person name="Marklein A."/>
            <person name="Nielsen R."/>
            <person name="Vallender E.J."/>
            <person name="Clark A.G."/>
            <person name="Ferguson B."/>
            <person name="Hernandez R.D."/>
            <person name="Hirani K."/>
            <person name="Kehrer-Sawatzki H."/>
            <person name="Kolb J."/>
            <person name="Patil S."/>
            <person name="Pu L.-L."/>
            <person name="Ren Y."/>
            <person name="Smith D.G."/>
            <person name="Wheeler D.A."/>
            <person name="Schenck I."/>
            <person name="Ball E.V."/>
            <person name="Chen R."/>
            <person name="Cooper D.N."/>
            <person name="Giardine B."/>
            <person name="Hsu F."/>
            <person name="Kent W.J."/>
            <person name="Lesk A."/>
            <person name="Nelson D.L."/>
            <person name="O'brien W.E."/>
            <person name="Pruefer K."/>
            <person name="Stenson P.D."/>
            <person name="Wallace J.C."/>
            <person name="Ke H."/>
            <person name="Liu X.-M."/>
            <person name="Wang P."/>
            <person name="Xiang A.P."/>
            <person name="Yang F."/>
            <person name="Barber G.P."/>
            <person name="Haussler D."/>
            <person name="Karolchik D."/>
            <person name="Kern A.D."/>
            <person name="Kuhn R.M."/>
            <person name="Smith K.E."/>
            <person name="Zwieg A.S."/>
        </authorList>
    </citation>
    <scope>NUCLEOTIDE SEQUENCE [LARGE SCALE GENOMIC DNA]</scope>
    <source>
        <strain evidence="2">17573</strain>
    </source>
</reference>